<accession>A0AAD3DH80</accession>
<dbReference type="PRINTS" id="PR01161">
    <property type="entry name" value="TUBULIN"/>
</dbReference>
<evidence type="ECO:0000256" key="5">
    <source>
        <dbReference type="RuleBase" id="RU000352"/>
    </source>
</evidence>
<dbReference type="PROSITE" id="PS00227">
    <property type="entry name" value="TUBULIN"/>
    <property type="match status" value="1"/>
</dbReference>
<keyword evidence="4 5" id="KW-0342">GTP-binding</keyword>
<organism evidence="9 10">
    <name type="scientific">Astrephomene gubernaculifera</name>
    <dbReference type="NCBI Taxonomy" id="47775"/>
    <lineage>
        <taxon>Eukaryota</taxon>
        <taxon>Viridiplantae</taxon>
        <taxon>Chlorophyta</taxon>
        <taxon>core chlorophytes</taxon>
        <taxon>Chlorophyceae</taxon>
        <taxon>CS clade</taxon>
        <taxon>Chlamydomonadales</taxon>
        <taxon>Astrephomenaceae</taxon>
        <taxon>Astrephomene</taxon>
    </lineage>
</organism>
<dbReference type="InterPro" id="IPR004057">
    <property type="entry name" value="Epsilon_tubulin"/>
</dbReference>
<comment type="caution">
    <text evidence="9">The sequence shown here is derived from an EMBL/GenBank/DDBJ whole genome shotgun (WGS) entry which is preliminary data.</text>
</comment>
<evidence type="ECO:0000313" key="9">
    <source>
        <dbReference type="EMBL" id="GFR41169.1"/>
    </source>
</evidence>
<dbReference type="InterPro" id="IPR017975">
    <property type="entry name" value="Tubulin_CS"/>
</dbReference>
<name>A0AAD3DH80_9CHLO</name>
<keyword evidence="2 5" id="KW-0493">Microtubule</keyword>
<dbReference type="InterPro" id="IPR000217">
    <property type="entry name" value="Tubulin"/>
</dbReference>
<dbReference type="AlphaFoldDB" id="A0AAD3DH80"/>
<dbReference type="SMART" id="SM00864">
    <property type="entry name" value="Tubulin"/>
    <property type="match status" value="1"/>
</dbReference>
<dbReference type="GO" id="GO:0005874">
    <property type="term" value="C:microtubule"/>
    <property type="evidence" value="ECO:0007669"/>
    <property type="project" value="UniProtKB-KW"/>
</dbReference>
<reference evidence="9 10" key="1">
    <citation type="journal article" date="2021" name="Sci. Rep.">
        <title>Genome sequencing of the multicellular alga Astrephomene provides insights into convergent evolution of germ-soma differentiation.</title>
        <authorList>
            <person name="Yamashita S."/>
            <person name="Yamamoto K."/>
            <person name="Matsuzaki R."/>
            <person name="Suzuki S."/>
            <person name="Yamaguchi H."/>
            <person name="Hirooka S."/>
            <person name="Minakuchi Y."/>
            <person name="Miyagishima S."/>
            <person name="Kawachi M."/>
            <person name="Toyoda A."/>
            <person name="Nozaki H."/>
        </authorList>
    </citation>
    <scope>NUCLEOTIDE SEQUENCE [LARGE SCALE GENOMIC DNA]</scope>
    <source>
        <strain evidence="9 10">NIES-4017</strain>
    </source>
</reference>
<comment type="similarity">
    <text evidence="1 5">Belongs to the tubulin family.</text>
</comment>
<dbReference type="InterPro" id="IPR018316">
    <property type="entry name" value="Tubulin/FtsZ_2-layer-sand-dom"/>
</dbReference>
<feature type="compositionally biased region" description="Low complexity" evidence="6">
    <location>
        <begin position="233"/>
        <end position="259"/>
    </location>
</feature>
<evidence type="ECO:0000259" key="8">
    <source>
        <dbReference type="SMART" id="SM00865"/>
    </source>
</evidence>
<dbReference type="Pfam" id="PF03953">
    <property type="entry name" value="Tubulin_C"/>
    <property type="match status" value="1"/>
</dbReference>
<sequence length="495" mass="53990">MPRELVTIQVGQCGNQVGCRFWELALREHAAYNTKGVYDEALSSFFRNVDTRVEPHRNLPVGDGRGAIRTLKARSVIVDMECGVINEMLKGPLGEVLDTRQLVSDVSGAGNNWAHGHHLYGPQYHEAILDKIRITAEDCDSLQSFMLLHSLGGGTGSGVGTYIVQMLADEFPGVFRFTGSVFPSEDDDVVTSPYNALLALGQLVEHADCCLPVENQALIDIVNRGETARERAAGGSLSAPAGTSAGATSSTSSSSAGPGKSNKPFDGMNGIAASLLLHLTASVRFEGPLNVDLNDITMNLVPYPRMHFLLSSMSPLQPPPRERDVGRQALALQPRALDQVFGEVFSREHQLIRADPRHATYLACGLIARGHTATIADINRNIARLRPQLNMVHWNSEGFKLGICSTPPVGSPFGLLCLANNTAIASTFGTMRERFEKLYKRRFYTHHYEQYMELGGFEEARECVADLTRQYQALEGATGAPAVTRLRPRGLSFLP</sequence>
<evidence type="ECO:0000256" key="1">
    <source>
        <dbReference type="ARBA" id="ARBA00009636"/>
    </source>
</evidence>
<feature type="region of interest" description="Disordered" evidence="6">
    <location>
        <begin position="232"/>
        <end position="263"/>
    </location>
</feature>
<gene>
    <name evidence="9" type="ORF">Agub_g1835</name>
</gene>
<dbReference type="FunFam" id="3.40.50.1440:FF:000017">
    <property type="entry name" value="Tubulin epsilon chain"/>
    <property type="match status" value="1"/>
</dbReference>
<dbReference type="GO" id="GO:0005525">
    <property type="term" value="F:GTP binding"/>
    <property type="evidence" value="ECO:0007669"/>
    <property type="project" value="UniProtKB-UniRule"/>
</dbReference>
<feature type="domain" description="Tubulin/FtsZ GTPase" evidence="7">
    <location>
        <begin position="57"/>
        <end position="287"/>
    </location>
</feature>
<dbReference type="SMART" id="SM00865">
    <property type="entry name" value="Tubulin_C"/>
    <property type="match status" value="1"/>
</dbReference>
<dbReference type="InterPro" id="IPR023123">
    <property type="entry name" value="Tubulin_C"/>
</dbReference>
<dbReference type="Pfam" id="PF00091">
    <property type="entry name" value="Tubulin"/>
    <property type="match status" value="1"/>
</dbReference>
<protein>
    <recommendedName>
        <fullName evidence="11">Epsilon tubulin</fullName>
    </recommendedName>
</protein>
<evidence type="ECO:0000256" key="2">
    <source>
        <dbReference type="ARBA" id="ARBA00022701"/>
    </source>
</evidence>
<dbReference type="PANTHER" id="PTHR11588">
    <property type="entry name" value="TUBULIN"/>
    <property type="match status" value="1"/>
</dbReference>
<dbReference type="SUPFAM" id="SSF55307">
    <property type="entry name" value="Tubulin C-terminal domain-like"/>
    <property type="match status" value="1"/>
</dbReference>
<dbReference type="SUPFAM" id="SSF52490">
    <property type="entry name" value="Tubulin nucleotide-binding domain-like"/>
    <property type="match status" value="1"/>
</dbReference>
<keyword evidence="10" id="KW-1185">Reference proteome</keyword>
<evidence type="ECO:0000259" key="7">
    <source>
        <dbReference type="SMART" id="SM00864"/>
    </source>
</evidence>
<dbReference type="GO" id="GO:0007017">
    <property type="term" value="P:microtubule-based process"/>
    <property type="evidence" value="ECO:0007669"/>
    <property type="project" value="InterPro"/>
</dbReference>
<evidence type="ECO:0000256" key="4">
    <source>
        <dbReference type="ARBA" id="ARBA00023134"/>
    </source>
</evidence>
<dbReference type="CDD" id="cd02190">
    <property type="entry name" value="epsilon_tubulin"/>
    <property type="match status" value="1"/>
</dbReference>
<dbReference type="InterPro" id="IPR003008">
    <property type="entry name" value="Tubulin_FtsZ_GTPase"/>
</dbReference>
<dbReference type="Gene3D" id="1.10.287.600">
    <property type="entry name" value="Helix hairpin bin"/>
    <property type="match status" value="1"/>
</dbReference>
<evidence type="ECO:0000313" key="10">
    <source>
        <dbReference type="Proteomes" id="UP001054857"/>
    </source>
</evidence>
<keyword evidence="3 5" id="KW-0547">Nucleotide-binding</keyword>
<dbReference type="PRINTS" id="PR01519">
    <property type="entry name" value="EPSLNTUBULIN"/>
</dbReference>
<dbReference type="EMBL" id="BMAR01000001">
    <property type="protein sequence ID" value="GFR41169.1"/>
    <property type="molecule type" value="Genomic_DNA"/>
</dbReference>
<feature type="domain" description="Tubulin/FtsZ 2-layer sandwich" evidence="8">
    <location>
        <begin position="289"/>
        <end position="433"/>
    </location>
</feature>
<proteinExistence type="inferred from homology"/>
<evidence type="ECO:0008006" key="11">
    <source>
        <dbReference type="Google" id="ProtNLM"/>
    </source>
</evidence>
<dbReference type="InterPro" id="IPR008280">
    <property type="entry name" value="Tub_FtsZ_C"/>
</dbReference>
<dbReference type="InterPro" id="IPR036525">
    <property type="entry name" value="Tubulin/FtsZ_GTPase_sf"/>
</dbReference>
<dbReference type="Proteomes" id="UP001054857">
    <property type="component" value="Unassembled WGS sequence"/>
</dbReference>
<evidence type="ECO:0000256" key="3">
    <source>
        <dbReference type="ARBA" id="ARBA00022741"/>
    </source>
</evidence>
<evidence type="ECO:0000256" key="6">
    <source>
        <dbReference type="SAM" id="MobiDB-lite"/>
    </source>
</evidence>
<dbReference type="Gene3D" id="3.40.50.1440">
    <property type="entry name" value="Tubulin/FtsZ, GTPase domain"/>
    <property type="match status" value="1"/>
</dbReference>